<evidence type="ECO:0000313" key="3">
    <source>
        <dbReference type="Proteomes" id="UP000276133"/>
    </source>
</evidence>
<dbReference type="Proteomes" id="UP000276133">
    <property type="component" value="Unassembled WGS sequence"/>
</dbReference>
<keyword evidence="3" id="KW-1185">Reference proteome</keyword>
<feature type="region of interest" description="Disordered" evidence="1">
    <location>
        <begin position="47"/>
        <end position="102"/>
    </location>
</feature>
<organism evidence="2 3">
    <name type="scientific">Brachionus plicatilis</name>
    <name type="common">Marine rotifer</name>
    <name type="synonym">Brachionus muelleri</name>
    <dbReference type="NCBI Taxonomy" id="10195"/>
    <lineage>
        <taxon>Eukaryota</taxon>
        <taxon>Metazoa</taxon>
        <taxon>Spiralia</taxon>
        <taxon>Gnathifera</taxon>
        <taxon>Rotifera</taxon>
        <taxon>Eurotatoria</taxon>
        <taxon>Monogononta</taxon>
        <taxon>Pseudotrocha</taxon>
        <taxon>Ploima</taxon>
        <taxon>Brachionidae</taxon>
        <taxon>Brachionus</taxon>
    </lineage>
</organism>
<evidence type="ECO:0000256" key="1">
    <source>
        <dbReference type="SAM" id="MobiDB-lite"/>
    </source>
</evidence>
<protein>
    <submittedName>
        <fullName evidence="2">Transposon Ty3-G Gag-Pol poly</fullName>
    </submittedName>
</protein>
<sequence length="261" mass="30393">MSTMSFFSLPISMEYCESLPVQALVYMVKAQIQLETDFHYLEENGTLVNGSESSDQRAVLVAKKKEQPDASHHNKSTPQSSLSNTTESTHQQEQIIEPDRSPIENRVFNRRPQFKMDDIPKLYGNDKDKIEEWIYLVETEAEDQRIDKNRLVTAVNKFLRGNALQLVRNLKKKKENLTWVELKSHLSELKAIKLDVNYEENVLKFQQIANKIEKIDEFELVWMFFDAVDPRVRVELESKNVKTLDDAITQARIFKTIIRSA</sequence>
<gene>
    <name evidence="2" type="ORF">BpHYR1_050478</name>
</gene>
<feature type="compositionally biased region" description="Basic and acidic residues" evidence="1">
    <location>
        <begin position="63"/>
        <end position="72"/>
    </location>
</feature>
<dbReference type="EMBL" id="REGN01006712">
    <property type="protein sequence ID" value="RNA08518.1"/>
    <property type="molecule type" value="Genomic_DNA"/>
</dbReference>
<name>A0A3M7QC40_BRAPC</name>
<feature type="compositionally biased region" description="Polar residues" evidence="1">
    <location>
        <begin position="76"/>
        <end position="94"/>
    </location>
</feature>
<dbReference type="AlphaFoldDB" id="A0A3M7QC40"/>
<reference evidence="2 3" key="1">
    <citation type="journal article" date="2018" name="Sci. Rep.">
        <title>Genomic signatures of local adaptation to the degree of environmental predictability in rotifers.</title>
        <authorList>
            <person name="Franch-Gras L."/>
            <person name="Hahn C."/>
            <person name="Garcia-Roger E.M."/>
            <person name="Carmona M.J."/>
            <person name="Serra M."/>
            <person name="Gomez A."/>
        </authorList>
    </citation>
    <scope>NUCLEOTIDE SEQUENCE [LARGE SCALE GENOMIC DNA]</scope>
    <source>
        <strain evidence="2">HYR1</strain>
    </source>
</reference>
<comment type="caution">
    <text evidence="2">The sequence shown here is derived from an EMBL/GenBank/DDBJ whole genome shotgun (WGS) entry which is preliminary data.</text>
</comment>
<proteinExistence type="predicted"/>
<accession>A0A3M7QC40</accession>
<evidence type="ECO:0000313" key="2">
    <source>
        <dbReference type="EMBL" id="RNA08518.1"/>
    </source>
</evidence>